<accession>A0DRU7</accession>
<dbReference type="Gene3D" id="2.130.10.10">
    <property type="entry name" value="YVTN repeat-like/Quinoprotein amine dehydrogenase"/>
    <property type="match status" value="1"/>
</dbReference>
<feature type="transmembrane region" description="Helical" evidence="1">
    <location>
        <begin position="279"/>
        <end position="305"/>
    </location>
</feature>
<keyword evidence="1" id="KW-0812">Transmembrane</keyword>
<name>A0DRU7_PARTE</name>
<dbReference type="HOGENOM" id="CLU_646350_0_0_1"/>
<dbReference type="InterPro" id="IPR036322">
    <property type="entry name" value="WD40_repeat_dom_sf"/>
</dbReference>
<evidence type="ECO:0000313" key="2">
    <source>
        <dbReference type="EMBL" id="CAK85764.1"/>
    </source>
</evidence>
<dbReference type="eggNOG" id="KOG0266">
    <property type="taxonomic scope" value="Eukaryota"/>
</dbReference>
<dbReference type="Proteomes" id="UP000000600">
    <property type="component" value="Unassembled WGS sequence"/>
</dbReference>
<dbReference type="InterPro" id="IPR015943">
    <property type="entry name" value="WD40/YVTN_repeat-like_dom_sf"/>
</dbReference>
<dbReference type="SUPFAM" id="SSF50978">
    <property type="entry name" value="WD40 repeat-like"/>
    <property type="match status" value="1"/>
</dbReference>
<dbReference type="OrthoDB" id="6252103at2759"/>
<dbReference type="STRING" id="5888.A0DRU7"/>
<dbReference type="InParanoid" id="A0DRU7"/>
<feature type="transmembrane region" description="Helical" evidence="1">
    <location>
        <begin position="164"/>
        <end position="181"/>
    </location>
</feature>
<dbReference type="AlphaFoldDB" id="A0DRU7"/>
<dbReference type="EMBL" id="CT868542">
    <property type="protein sequence ID" value="CAK85764.1"/>
    <property type="molecule type" value="Genomic_DNA"/>
</dbReference>
<dbReference type="GeneID" id="5038946"/>
<dbReference type="KEGG" id="ptm:GSPATT00039722001"/>
<keyword evidence="3" id="KW-1185">Reference proteome</keyword>
<dbReference type="FunCoup" id="A0DRU7">
    <property type="interactions" value="25"/>
</dbReference>
<keyword evidence="1" id="KW-1133">Transmembrane helix</keyword>
<dbReference type="RefSeq" id="XP_001453161.1">
    <property type="nucleotide sequence ID" value="XM_001453124.1"/>
</dbReference>
<evidence type="ECO:0000256" key="1">
    <source>
        <dbReference type="SAM" id="Phobius"/>
    </source>
</evidence>
<reference evidence="2 3" key="1">
    <citation type="journal article" date="2006" name="Nature">
        <title>Global trends of whole-genome duplications revealed by the ciliate Paramecium tetraurelia.</title>
        <authorList>
            <consortium name="Genoscope"/>
            <person name="Aury J.-M."/>
            <person name="Jaillon O."/>
            <person name="Duret L."/>
            <person name="Noel B."/>
            <person name="Jubin C."/>
            <person name="Porcel B.M."/>
            <person name="Segurens B."/>
            <person name="Daubin V."/>
            <person name="Anthouard V."/>
            <person name="Aiach N."/>
            <person name="Arnaiz O."/>
            <person name="Billaut A."/>
            <person name="Beisson J."/>
            <person name="Blanc I."/>
            <person name="Bouhouche K."/>
            <person name="Camara F."/>
            <person name="Duharcourt S."/>
            <person name="Guigo R."/>
            <person name="Gogendeau D."/>
            <person name="Katinka M."/>
            <person name="Keller A.-M."/>
            <person name="Kissmehl R."/>
            <person name="Klotz C."/>
            <person name="Koll F."/>
            <person name="Le Moue A."/>
            <person name="Lepere C."/>
            <person name="Malinsky S."/>
            <person name="Nowacki M."/>
            <person name="Nowak J.K."/>
            <person name="Plattner H."/>
            <person name="Poulain J."/>
            <person name="Ruiz F."/>
            <person name="Serrano V."/>
            <person name="Zagulski M."/>
            <person name="Dessen P."/>
            <person name="Betermier M."/>
            <person name="Weissenbach J."/>
            <person name="Scarpelli C."/>
            <person name="Schachter V."/>
            <person name="Sperling L."/>
            <person name="Meyer E."/>
            <person name="Cohen J."/>
            <person name="Wincker P."/>
        </authorList>
    </citation>
    <scope>NUCLEOTIDE SEQUENCE [LARGE SCALE GENOMIC DNA]</scope>
    <source>
        <strain evidence="2 3">Stock d4-2</strain>
    </source>
</reference>
<keyword evidence="1" id="KW-0472">Membrane</keyword>
<sequence length="425" mass="50131">MQSELETQAVIGFTGMYTSYIQRGKQLQCQFLNPTIRYDITQTIKIFKRTQQLDLQLKMIQHLWQKTYMGFQADIIIWDFKERNITYRLKLHKVLILSLSFSHNELYLASLGGIDDKHVDNLRYQSREGIVWNSKSRPVNQVQFNNQSDEKDFSFKQLTNKIRSMMYTYIYIFNLLMYVLGMSNEPLFVLQSIEIIAIIEQRLSIYKILAPVKKLFSYGVNCFGLLENREINVEAVDGMIAKFSFKQYRLVAISELLGGVTSFRLQMLDSFFRRNNSKIYLLKILVTMKELMIQAFLTIILMYLLPNAKNRQKFLRIQVSNLEYWTVAFMNDGKSIVSGWSDRKIRVFIPQSGRLLNLINDTHIHGCTTLNCTLDCQRIISEGQVKVWEIEQTIEIFPRKTTRLRFHKTQFTNMERTYISFLMVL</sequence>
<protein>
    <submittedName>
        <fullName evidence="2">Uncharacterized protein</fullName>
    </submittedName>
</protein>
<gene>
    <name evidence="2" type="ORF">GSPATT00039722001</name>
</gene>
<proteinExistence type="predicted"/>
<organism evidence="2 3">
    <name type="scientific">Paramecium tetraurelia</name>
    <dbReference type="NCBI Taxonomy" id="5888"/>
    <lineage>
        <taxon>Eukaryota</taxon>
        <taxon>Sar</taxon>
        <taxon>Alveolata</taxon>
        <taxon>Ciliophora</taxon>
        <taxon>Intramacronucleata</taxon>
        <taxon>Oligohymenophorea</taxon>
        <taxon>Peniculida</taxon>
        <taxon>Parameciidae</taxon>
        <taxon>Paramecium</taxon>
    </lineage>
</organism>
<evidence type="ECO:0000313" key="3">
    <source>
        <dbReference type="Proteomes" id="UP000000600"/>
    </source>
</evidence>